<gene>
    <name evidence="1" type="ORF">CEUR00632_LOCUS7086</name>
</gene>
<dbReference type="InterPro" id="IPR019410">
    <property type="entry name" value="Methyltransf_16"/>
</dbReference>
<dbReference type="EMBL" id="HBEC01015264">
    <property type="protein sequence ID" value="CAD8287048.1"/>
    <property type="molecule type" value="Transcribed_RNA"/>
</dbReference>
<dbReference type="PANTHER" id="PTHR14614">
    <property type="entry name" value="HEPATOCELLULAR CARCINOMA-ASSOCIATED ANTIGEN"/>
    <property type="match status" value="1"/>
</dbReference>
<dbReference type="AlphaFoldDB" id="A0A7R9V773"/>
<protein>
    <recommendedName>
        <fullName evidence="2">Methyltransferase small domain-containing protein</fullName>
    </recommendedName>
</protein>
<dbReference type="Gene3D" id="3.40.50.150">
    <property type="entry name" value="Vaccinia Virus protein VP39"/>
    <property type="match status" value="1"/>
</dbReference>
<sequence length="230" mass="24492">MEGMDAVVASSAACNSDARAAGVADGVGGGKEMRGRGQWSWTDAVVVELGCGLAVCSIVASMLGAKVLATDGDSDLVRLAKKNAAANTRACRHPVVAHTLPWGEAGPLAVALGRLQQEETRAQARLHEPNRQGHEQAQHVDVVLLSDVVYGSNPGVWERLVATLTVLCSDCGRGGTVVLQCETRRIEGVLYDQYWAVLARAGFQWAPLHDVIDCHIPDAEVHAWVIWLPA</sequence>
<organism evidence="1">
    <name type="scientific">Chlamydomonas euryale</name>
    <dbReference type="NCBI Taxonomy" id="1486919"/>
    <lineage>
        <taxon>Eukaryota</taxon>
        <taxon>Viridiplantae</taxon>
        <taxon>Chlorophyta</taxon>
        <taxon>core chlorophytes</taxon>
        <taxon>Chlorophyceae</taxon>
        <taxon>CS clade</taxon>
        <taxon>Chlamydomonadales</taxon>
        <taxon>Chlamydomonadaceae</taxon>
        <taxon>Chlamydomonas</taxon>
    </lineage>
</organism>
<dbReference type="PANTHER" id="PTHR14614:SF142">
    <property type="entry name" value="FAM86 N-TERMINAL DOMAIN-CONTAINING PROTEIN"/>
    <property type="match status" value="1"/>
</dbReference>
<dbReference type="InterPro" id="IPR029063">
    <property type="entry name" value="SAM-dependent_MTases_sf"/>
</dbReference>
<proteinExistence type="predicted"/>
<evidence type="ECO:0000313" key="1">
    <source>
        <dbReference type="EMBL" id="CAD8287048.1"/>
    </source>
</evidence>
<reference evidence="1" key="1">
    <citation type="submission" date="2021-01" db="EMBL/GenBank/DDBJ databases">
        <authorList>
            <person name="Corre E."/>
            <person name="Pelletier E."/>
            <person name="Niang G."/>
            <person name="Scheremetjew M."/>
            <person name="Finn R."/>
            <person name="Kale V."/>
            <person name="Holt S."/>
            <person name="Cochrane G."/>
            <person name="Meng A."/>
            <person name="Brown T."/>
            <person name="Cohen L."/>
        </authorList>
    </citation>
    <scope>NUCLEOTIDE SEQUENCE</scope>
    <source>
        <strain evidence="1">CCMP219</strain>
    </source>
</reference>
<name>A0A7R9V773_9CHLO</name>
<dbReference type="Pfam" id="PF06325">
    <property type="entry name" value="PrmA"/>
    <property type="match status" value="1"/>
</dbReference>
<evidence type="ECO:0008006" key="2">
    <source>
        <dbReference type="Google" id="ProtNLM"/>
    </source>
</evidence>
<accession>A0A7R9V773</accession>
<dbReference type="SUPFAM" id="SSF53335">
    <property type="entry name" value="S-adenosyl-L-methionine-dependent methyltransferases"/>
    <property type="match status" value="1"/>
</dbReference>